<dbReference type="SMART" id="SM00409">
    <property type="entry name" value="IG"/>
    <property type="match status" value="1"/>
</dbReference>
<evidence type="ECO:0000313" key="12">
    <source>
        <dbReference type="Proteomes" id="UP001152799"/>
    </source>
</evidence>
<evidence type="ECO:0000313" key="11">
    <source>
        <dbReference type="EMBL" id="CAH1127391.1"/>
    </source>
</evidence>
<dbReference type="FunFam" id="3.80.10.10:FF:000082">
    <property type="entry name" value="Leucine-rich repeat-containing 24"/>
    <property type="match status" value="1"/>
</dbReference>
<keyword evidence="2 9" id="KW-0732">Signal</keyword>
<evidence type="ECO:0000256" key="8">
    <source>
        <dbReference type="SAM" id="Phobius"/>
    </source>
</evidence>
<keyword evidence="6" id="KW-0393">Immunoglobulin domain</keyword>
<dbReference type="Pfam" id="PF07679">
    <property type="entry name" value="I-set"/>
    <property type="match status" value="1"/>
</dbReference>
<keyword evidence="4" id="KW-1015">Disulfide bond</keyword>
<feature type="chain" id="PRO_5040275525" description="Ig-like domain-containing protein" evidence="9">
    <location>
        <begin position="20"/>
        <end position="742"/>
    </location>
</feature>
<dbReference type="SUPFAM" id="SSF52058">
    <property type="entry name" value="L domain-like"/>
    <property type="match status" value="1"/>
</dbReference>
<feature type="signal peptide" evidence="9">
    <location>
        <begin position="1"/>
        <end position="19"/>
    </location>
</feature>
<dbReference type="EMBL" id="OU892279">
    <property type="protein sequence ID" value="CAH1127391.1"/>
    <property type="molecule type" value="Genomic_DNA"/>
</dbReference>
<evidence type="ECO:0000256" key="2">
    <source>
        <dbReference type="ARBA" id="ARBA00022729"/>
    </source>
</evidence>
<dbReference type="GO" id="GO:0071944">
    <property type="term" value="C:cell periphery"/>
    <property type="evidence" value="ECO:0007669"/>
    <property type="project" value="UniProtKB-ARBA"/>
</dbReference>
<evidence type="ECO:0000256" key="1">
    <source>
        <dbReference type="ARBA" id="ARBA00022614"/>
    </source>
</evidence>
<evidence type="ECO:0000256" key="7">
    <source>
        <dbReference type="SAM" id="MobiDB-lite"/>
    </source>
</evidence>
<feature type="domain" description="Ig-like" evidence="10">
    <location>
        <begin position="257"/>
        <end position="355"/>
    </location>
</feature>
<dbReference type="Proteomes" id="UP001152799">
    <property type="component" value="Chromosome 3"/>
</dbReference>
<dbReference type="CDD" id="cd00096">
    <property type="entry name" value="Ig"/>
    <property type="match status" value="1"/>
</dbReference>
<keyword evidence="1" id="KW-0433">Leucine-rich repeat</keyword>
<dbReference type="PANTHER" id="PTHR24366">
    <property type="entry name" value="IG(IMMUNOGLOBULIN) AND LRR(LEUCINE RICH REPEAT) DOMAINS"/>
    <property type="match status" value="1"/>
</dbReference>
<dbReference type="FunFam" id="2.60.40.10:FF:000032">
    <property type="entry name" value="palladin isoform X1"/>
    <property type="match status" value="1"/>
</dbReference>
<evidence type="ECO:0000256" key="3">
    <source>
        <dbReference type="ARBA" id="ARBA00022737"/>
    </source>
</evidence>
<dbReference type="SMART" id="SM00408">
    <property type="entry name" value="IGc2"/>
    <property type="match status" value="1"/>
</dbReference>
<organism evidence="11 12">
    <name type="scientific">Ceutorhynchus assimilis</name>
    <name type="common">cabbage seed weevil</name>
    <dbReference type="NCBI Taxonomy" id="467358"/>
    <lineage>
        <taxon>Eukaryota</taxon>
        <taxon>Metazoa</taxon>
        <taxon>Ecdysozoa</taxon>
        <taxon>Arthropoda</taxon>
        <taxon>Hexapoda</taxon>
        <taxon>Insecta</taxon>
        <taxon>Pterygota</taxon>
        <taxon>Neoptera</taxon>
        <taxon>Endopterygota</taxon>
        <taxon>Coleoptera</taxon>
        <taxon>Polyphaga</taxon>
        <taxon>Cucujiformia</taxon>
        <taxon>Curculionidae</taxon>
        <taxon>Ceutorhynchinae</taxon>
        <taxon>Ceutorhynchus</taxon>
    </lineage>
</organism>
<dbReference type="InterPro" id="IPR000483">
    <property type="entry name" value="Cys-rich_flank_reg_C"/>
</dbReference>
<accession>A0A9P0DHN4</accession>
<dbReference type="PANTHER" id="PTHR24366:SF151">
    <property type="entry name" value="KEKKON 2"/>
    <property type="match status" value="1"/>
</dbReference>
<evidence type="ECO:0000256" key="5">
    <source>
        <dbReference type="ARBA" id="ARBA00023180"/>
    </source>
</evidence>
<keyword evidence="5" id="KW-0325">Glycoprotein</keyword>
<dbReference type="InterPro" id="IPR003599">
    <property type="entry name" value="Ig_sub"/>
</dbReference>
<evidence type="ECO:0000256" key="6">
    <source>
        <dbReference type="ARBA" id="ARBA00023319"/>
    </source>
</evidence>
<proteinExistence type="predicted"/>
<dbReference type="AlphaFoldDB" id="A0A9P0DHN4"/>
<keyword evidence="3" id="KW-0677">Repeat</keyword>
<dbReference type="SMART" id="SM00082">
    <property type="entry name" value="LRRCT"/>
    <property type="match status" value="1"/>
</dbReference>
<keyword evidence="12" id="KW-1185">Reference proteome</keyword>
<dbReference type="InterPro" id="IPR013783">
    <property type="entry name" value="Ig-like_fold"/>
</dbReference>
<feature type="compositionally biased region" description="Polar residues" evidence="7">
    <location>
        <begin position="436"/>
        <end position="449"/>
    </location>
</feature>
<keyword evidence="8" id="KW-1133">Transmembrane helix</keyword>
<evidence type="ECO:0000256" key="9">
    <source>
        <dbReference type="SAM" id="SignalP"/>
    </source>
</evidence>
<dbReference type="SUPFAM" id="SSF48726">
    <property type="entry name" value="Immunoglobulin"/>
    <property type="match status" value="1"/>
</dbReference>
<protein>
    <recommendedName>
        <fullName evidence="10">Ig-like domain-containing protein</fullName>
    </recommendedName>
</protein>
<dbReference type="PROSITE" id="PS50835">
    <property type="entry name" value="IG_LIKE"/>
    <property type="match status" value="1"/>
</dbReference>
<evidence type="ECO:0000256" key="4">
    <source>
        <dbReference type="ARBA" id="ARBA00023157"/>
    </source>
</evidence>
<dbReference type="OrthoDB" id="643377at2759"/>
<sequence>MHLWHFYTFTYLLFQEAIACSVSCICKWKNGKRTADCFSKSLNDLPDTLDPETQVLDFSDNNLGKLSKEIFVKKQLVNLQRLYLSKCRINSIHKETFAGLTNLVEMDLSYNFLENVPTGAFPNCPSLMKLTLSSNPIKEVKKLAFNHLSYLNTLELSDCEIADVQDGAFQGLHSLEWLHLTSNRLKTIQGPHSLPKTLKGIELQKNPWTCDCYIQDLRDWLANFHIPSSMEPVCTEPKRLQDTLVKSVPVGELACLPEVQPTTLYLELTEGKNVSLLCHIHAVPEATVSWWFDGQLLQNNTNITPGMRLVYFVEEGSENKQSELFIYNANSEDNGTYVCHAENAAGSAQSNFTLKIVLKEEPIVIIVSFSVEYLLCAVVGMSVVVILLVIVIIGCVIKCHRKSRLLKRNQTKEVSLHLQQTAGGGEDDKDSWAAKSFSSSPLDQHLKQNLTPTTQTTTCTAEPEEICFFGIRTCDEQFASTMSPLRINLRSQAVSPLSLRRYQLEQNPDLINGTESIGCRRSGDGEDVRHQEENSAGVSCIRRGMGGEFYTSDQGGGLDICHVIDSQGYPVEYGLPKMSTRTSCGVANESFYRTLPSNRMKRHSAANPLKRYSREVEFLSRSVDTPYDHYHTNDIRYTADGYPVSRQVVPLSLLSPPTSSNNTPSPASGPCCSVNWPPYLQTGHQQKVTKRCASAQTDTEDECDSLSVSVKNESVNNIVNNDNNDVLTESPDEGYEGEPSVV</sequence>
<evidence type="ECO:0000259" key="10">
    <source>
        <dbReference type="PROSITE" id="PS50835"/>
    </source>
</evidence>
<keyword evidence="8" id="KW-0472">Membrane</keyword>
<feature type="transmembrane region" description="Helical" evidence="8">
    <location>
        <begin position="371"/>
        <end position="397"/>
    </location>
</feature>
<dbReference type="Gene3D" id="3.80.10.10">
    <property type="entry name" value="Ribonuclease Inhibitor"/>
    <property type="match status" value="2"/>
</dbReference>
<reference evidence="11" key="1">
    <citation type="submission" date="2022-01" db="EMBL/GenBank/DDBJ databases">
        <authorList>
            <person name="King R."/>
        </authorList>
    </citation>
    <scope>NUCLEOTIDE SEQUENCE</scope>
</reference>
<dbReference type="InterPro" id="IPR003591">
    <property type="entry name" value="Leu-rich_rpt_typical-subtyp"/>
</dbReference>
<dbReference type="InterPro" id="IPR032675">
    <property type="entry name" value="LRR_dom_sf"/>
</dbReference>
<dbReference type="InterPro" id="IPR003598">
    <property type="entry name" value="Ig_sub2"/>
</dbReference>
<dbReference type="Pfam" id="PF13855">
    <property type="entry name" value="LRR_8"/>
    <property type="match status" value="1"/>
</dbReference>
<dbReference type="InterPro" id="IPR007110">
    <property type="entry name" value="Ig-like_dom"/>
</dbReference>
<keyword evidence="8" id="KW-0812">Transmembrane</keyword>
<dbReference type="Gene3D" id="2.60.40.10">
    <property type="entry name" value="Immunoglobulins"/>
    <property type="match status" value="1"/>
</dbReference>
<dbReference type="SMART" id="SM00369">
    <property type="entry name" value="LRR_TYP"/>
    <property type="match status" value="5"/>
</dbReference>
<feature type="region of interest" description="Disordered" evidence="7">
    <location>
        <begin position="420"/>
        <end position="449"/>
    </location>
</feature>
<gene>
    <name evidence="11" type="ORF">CEUTPL_LOCUS6184</name>
</gene>
<name>A0A9P0DHN4_9CUCU</name>
<dbReference type="InterPro" id="IPR013098">
    <property type="entry name" value="Ig_I-set"/>
</dbReference>
<dbReference type="PROSITE" id="PS51450">
    <property type="entry name" value="LRR"/>
    <property type="match status" value="1"/>
</dbReference>
<dbReference type="InterPro" id="IPR001611">
    <property type="entry name" value="Leu-rich_rpt"/>
</dbReference>
<feature type="region of interest" description="Disordered" evidence="7">
    <location>
        <begin position="718"/>
        <end position="742"/>
    </location>
</feature>
<dbReference type="InterPro" id="IPR036179">
    <property type="entry name" value="Ig-like_dom_sf"/>
</dbReference>